<evidence type="ECO:0000313" key="3">
    <source>
        <dbReference type="Proteomes" id="UP000192491"/>
    </source>
</evidence>
<dbReference type="PANTHER" id="PTHR34504">
    <property type="entry name" value="ANTITOXIN HICB"/>
    <property type="match status" value="1"/>
</dbReference>
<dbReference type="Pfam" id="PF15919">
    <property type="entry name" value="HicB_lk_antitox"/>
    <property type="match status" value="1"/>
</dbReference>
<sequence length="135" mass="14839">MYYPIAIEQGDANHAYGVIVPDIPGCFSAGDTLDEALMQAEDAILLQLEEYLDNGQPFPQPSPMEALRHQKAYEGFIWSITKVDVSKLSGKSTRVNISLPERILQLIDAAAERDGETRSGFIARAALGHIRQSAH</sequence>
<dbReference type="Gene3D" id="3.30.160.250">
    <property type="match status" value="1"/>
</dbReference>
<dbReference type="Proteomes" id="UP000192491">
    <property type="component" value="Unassembled WGS sequence"/>
</dbReference>
<comment type="caution">
    <text evidence="2">The sequence shown here is derived from an EMBL/GenBank/DDBJ whole genome shotgun (WGS) entry which is preliminary data.</text>
</comment>
<dbReference type="Gene3D" id="1.10.1220.10">
    <property type="entry name" value="Met repressor-like"/>
    <property type="match status" value="1"/>
</dbReference>
<feature type="domain" description="HicB-like antitoxin of toxin-antitoxin system" evidence="1">
    <location>
        <begin position="3"/>
        <end position="126"/>
    </location>
</feature>
<gene>
    <name evidence="2" type="ORF">BWK73_32865</name>
</gene>
<dbReference type="InterPro" id="IPR010985">
    <property type="entry name" value="Ribbon_hlx_hlx"/>
</dbReference>
<proteinExistence type="predicted"/>
<dbReference type="CDD" id="cd22231">
    <property type="entry name" value="RHH_NikR_HicB-like"/>
    <property type="match status" value="1"/>
</dbReference>
<dbReference type="PANTHER" id="PTHR34504:SF4">
    <property type="entry name" value="ANTITOXIN HICB"/>
    <property type="match status" value="1"/>
</dbReference>
<dbReference type="SUPFAM" id="SSF47598">
    <property type="entry name" value="Ribbon-helix-helix"/>
    <property type="match status" value="1"/>
</dbReference>
<protein>
    <recommendedName>
        <fullName evidence="1">HicB-like antitoxin of toxin-antitoxin system domain-containing protein</fullName>
    </recommendedName>
</protein>
<dbReference type="InterPro" id="IPR035069">
    <property type="entry name" value="TTHA1013/TTHA0281-like"/>
</dbReference>
<name>A0A1Y1QH76_9GAMM</name>
<accession>A0A1Y1QH76</accession>
<dbReference type="AlphaFoldDB" id="A0A1Y1QH76"/>
<dbReference type="InterPro" id="IPR013321">
    <property type="entry name" value="Arc_rbn_hlx_hlx"/>
</dbReference>
<dbReference type="GO" id="GO:0006355">
    <property type="term" value="P:regulation of DNA-templated transcription"/>
    <property type="evidence" value="ECO:0007669"/>
    <property type="project" value="InterPro"/>
</dbReference>
<reference evidence="2 3" key="1">
    <citation type="submission" date="2017-01" db="EMBL/GenBank/DDBJ databases">
        <title>Novel large sulfur bacteria in the metagenomes of groundwater-fed chemosynthetic microbial mats in the Lake Huron basin.</title>
        <authorList>
            <person name="Sharrar A.M."/>
            <person name="Flood B.E."/>
            <person name="Bailey J.V."/>
            <person name="Jones D.S."/>
            <person name="Biddanda B."/>
            <person name="Ruberg S.A."/>
            <person name="Marcus D.N."/>
            <person name="Dick G.J."/>
        </authorList>
    </citation>
    <scope>NUCLEOTIDE SEQUENCE [LARGE SCALE GENOMIC DNA]</scope>
    <source>
        <strain evidence="2">A8</strain>
    </source>
</reference>
<dbReference type="SUPFAM" id="SSF143100">
    <property type="entry name" value="TTHA1013/TTHA0281-like"/>
    <property type="match status" value="1"/>
</dbReference>
<dbReference type="InterPro" id="IPR031807">
    <property type="entry name" value="HicB-like"/>
</dbReference>
<dbReference type="InterPro" id="IPR051404">
    <property type="entry name" value="TA_system_antitoxin"/>
</dbReference>
<evidence type="ECO:0000259" key="1">
    <source>
        <dbReference type="Pfam" id="PF15919"/>
    </source>
</evidence>
<organism evidence="2 3">
    <name type="scientific">Thiothrix lacustris</name>
    <dbReference type="NCBI Taxonomy" id="525917"/>
    <lineage>
        <taxon>Bacteria</taxon>
        <taxon>Pseudomonadati</taxon>
        <taxon>Pseudomonadota</taxon>
        <taxon>Gammaproteobacteria</taxon>
        <taxon>Thiotrichales</taxon>
        <taxon>Thiotrichaceae</taxon>
        <taxon>Thiothrix</taxon>
    </lineage>
</organism>
<dbReference type="EMBL" id="MTEJ01000276">
    <property type="protein sequence ID" value="OQX05707.1"/>
    <property type="molecule type" value="Genomic_DNA"/>
</dbReference>
<evidence type="ECO:0000313" key="2">
    <source>
        <dbReference type="EMBL" id="OQX05707.1"/>
    </source>
</evidence>